<evidence type="ECO:0000313" key="3">
    <source>
        <dbReference type="Proteomes" id="UP000094526"/>
    </source>
</evidence>
<evidence type="ECO:0000313" key="2">
    <source>
        <dbReference type="EMBL" id="OCT55044.1"/>
    </source>
</evidence>
<dbReference type="EMBL" id="LGRB01000003">
    <property type="protein sequence ID" value="OCT55044.1"/>
    <property type="molecule type" value="Genomic_DNA"/>
</dbReference>
<protein>
    <submittedName>
        <fullName evidence="2">General stress response protein Whi2</fullName>
    </submittedName>
</protein>
<dbReference type="PANTHER" id="PTHR13384">
    <property type="entry name" value="G PATCH DOMAIN-CONTAINING PROTEIN 1"/>
    <property type="match status" value="1"/>
</dbReference>
<keyword evidence="3" id="KW-1185">Reference proteome</keyword>
<sequence>MTDANVGKTDTSPANVNPETSATGNTGSHSELFGLQGQKRASTTAGAGAGSGVIGTSGHPGAGKGANIDFGQSAQTAGIGGMAEGGKSSAISGSGGEAFTPSQGTGDTVLSKIDLPLNAIDGVRACSPTTALSRFTNALDHDYDHEDKIYLAPPPHSPRSEASSSSPPSPRPPPFSSLYFPTDAELDQIRATVTEAGGDSLLVTAPAPSFEEALAEDDAESKAERETKAALPPDTKAQSSSGKALDDGEPPPPYTEGSSPLDSFTYVMAAAGGAASIITQVQQTGPPINTLGAGEAAADEHITLDLRLVPTGEGMEPGLDADCSCRGTHFTLSRDELLTLPEFVLLSLFPNGLLPDGHMNSFHEGDVYPVDVRSAQTPHPITVLSNPYIYIGDMTYSSQYDPASLQYMLNFFRDVAQSIPSTSPSPTTPPEHDPISIEPLQGSTKDMLQDRAGIIVLREDLDFYVIPPRADIEQPEMTEVKRAAGKSLLKQDGIFSGLKRSEEAGTTEQHLIEMLTAGGFNHDDTWGHRAGEPNKAVICSLALARLRTDIKGDLAGSNVVGMAQKLLLFWRKPARRCWWEGVELTDVEGVPGRLKVWIRRVWTLEMETTWGYRQYGRELAYVGDSYSVRDLDSKLCHRRRREFVAIAKAVRTL</sequence>
<accession>A0A1C1D2T2</accession>
<dbReference type="GO" id="GO:0005634">
    <property type="term" value="C:nucleus"/>
    <property type="evidence" value="ECO:0007669"/>
    <property type="project" value="TreeGrafter"/>
</dbReference>
<dbReference type="AlphaFoldDB" id="A0A1C1D2T2"/>
<dbReference type="Proteomes" id="UP000094526">
    <property type="component" value="Unassembled WGS sequence"/>
</dbReference>
<dbReference type="GO" id="GO:0003723">
    <property type="term" value="F:RNA binding"/>
    <property type="evidence" value="ECO:0007669"/>
    <property type="project" value="TreeGrafter"/>
</dbReference>
<organism evidence="2 3">
    <name type="scientific">Cladophialophora carrionii</name>
    <dbReference type="NCBI Taxonomy" id="86049"/>
    <lineage>
        <taxon>Eukaryota</taxon>
        <taxon>Fungi</taxon>
        <taxon>Dikarya</taxon>
        <taxon>Ascomycota</taxon>
        <taxon>Pezizomycotina</taxon>
        <taxon>Eurotiomycetes</taxon>
        <taxon>Chaetothyriomycetidae</taxon>
        <taxon>Chaetothyriales</taxon>
        <taxon>Herpotrichiellaceae</taxon>
        <taxon>Cladophialophora</taxon>
    </lineage>
</organism>
<comment type="caution">
    <text evidence="2">The sequence shown here is derived from an EMBL/GenBank/DDBJ whole genome shotgun (WGS) entry which is preliminary data.</text>
</comment>
<dbReference type="PANTHER" id="PTHR13384:SF16">
    <property type="entry name" value="GROWTH REGULATION PROTEIN"/>
    <property type="match status" value="1"/>
</dbReference>
<feature type="region of interest" description="Disordered" evidence="1">
    <location>
        <begin position="1"/>
        <end position="105"/>
    </location>
</feature>
<reference evidence="3" key="1">
    <citation type="submission" date="2015-07" db="EMBL/GenBank/DDBJ databases">
        <authorList>
            <person name="Teixeira M.M."/>
            <person name="Souza R.C."/>
            <person name="Almeida L.G."/>
            <person name="Vicente V.A."/>
            <person name="de Hoog S."/>
            <person name="Bocca A.L."/>
            <person name="de Almeida S.R."/>
            <person name="Vasconcelos A.T."/>
            <person name="Felipe M.S."/>
        </authorList>
    </citation>
    <scope>NUCLEOTIDE SEQUENCE [LARGE SCALE GENOMIC DNA]</scope>
    <source>
        <strain evidence="3">KSF</strain>
    </source>
</reference>
<feature type="compositionally biased region" description="Gly residues" evidence="1">
    <location>
        <begin position="47"/>
        <end position="64"/>
    </location>
</feature>
<dbReference type="VEuPathDB" id="FungiDB:CLCR_02734"/>
<feature type="region of interest" description="Disordered" evidence="1">
    <location>
        <begin position="212"/>
        <end position="260"/>
    </location>
</feature>
<dbReference type="STRING" id="86049.A0A1C1D2T2"/>
<evidence type="ECO:0000256" key="1">
    <source>
        <dbReference type="SAM" id="MobiDB-lite"/>
    </source>
</evidence>
<feature type="region of interest" description="Disordered" evidence="1">
    <location>
        <begin position="148"/>
        <end position="180"/>
    </location>
</feature>
<proteinExistence type="predicted"/>
<dbReference type="VEuPathDB" id="FungiDB:G647_05137"/>
<dbReference type="VEuPathDB" id="FungiDB:G647_05136"/>
<name>A0A1C1D2T2_9EURO</name>
<dbReference type="OrthoDB" id="9451547at2759"/>
<gene>
    <name evidence="2" type="ORF">CLCR_02734</name>
</gene>
<feature type="compositionally biased region" description="Polar residues" evidence="1">
    <location>
        <begin position="8"/>
        <end position="29"/>
    </location>
</feature>